<accession>A0ABV4H1D3</accession>
<evidence type="ECO:0000313" key="2">
    <source>
        <dbReference type="Proteomes" id="UP001565927"/>
    </source>
</evidence>
<dbReference type="Proteomes" id="UP001565927">
    <property type="component" value="Unassembled WGS sequence"/>
</dbReference>
<name>A0ABV4H1D3_9ACTN</name>
<dbReference type="RefSeq" id="WP_370441594.1">
    <property type="nucleotide sequence ID" value="NZ_JBGFTU010000011.1"/>
</dbReference>
<dbReference type="SUPFAM" id="SSF56645">
    <property type="entry name" value="Acyl-CoA dehydrogenase NM domain-like"/>
    <property type="match status" value="1"/>
</dbReference>
<dbReference type="InterPro" id="IPR046373">
    <property type="entry name" value="Acyl-CoA_Oxase/DH_mid-dom_sf"/>
</dbReference>
<sequence length="359" mass="36063">MTPAPPTTADLAQVHERFTATATAVDAGTQDVRAGLRWLGDRGLLRPGGDRPTRAGHAVRLLRTLAAASLADAFVAWSQTMVVEYLTCCPPAPDLADVLADLGAGVLPGATALAPAITDVGGGAPVPVVAERTADGWALTGPVPWASNLFPGAVVAVPARTRDGGRVVAVVRLGAPGVHVAPATPLSALNATGTSSVELDRAPVTAGAVLTRDLPAFLGLCRPTMLLTQAAMALGVADGALTSTAGAVAGAGGGPVAGVLEEDLHALQAHRDAVAGDLVALAARLDTAEPAACARARVEALHLVARAVELEGLARGGAGFRAGGASARRRREAAFLPLQAPTLLQLRAAATAAAQHRDR</sequence>
<reference evidence="1 2" key="1">
    <citation type="submission" date="2024-07" db="EMBL/GenBank/DDBJ databases">
        <authorList>
            <person name="Thanompreechachai J."/>
            <person name="Duangmal K."/>
        </authorList>
    </citation>
    <scope>NUCLEOTIDE SEQUENCE [LARGE SCALE GENOMIC DNA]</scope>
    <source>
        <strain evidence="1 2">LSe6-4</strain>
    </source>
</reference>
<organism evidence="1 2">
    <name type="scientific">Kineococcus halophytocola</name>
    <dbReference type="NCBI Taxonomy" id="3234027"/>
    <lineage>
        <taxon>Bacteria</taxon>
        <taxon>Bacillati</taxon>
        <taxon>Actinomycetota</taxon>
        <taxon>Actinomycetes</taxon>
        <taxon>Kineosporiales</taxon>
        <taxon>Kineosporiaceae</taxon>
        <taxon>Kineococcus</taxon>
    </lineage>
</organism>
<keyword evidence="2" id="KW-1185">Reference proteome</keyword>
<dbReference type="EMBL" id="JBGFTU010000011">
    <property type="protein sequence ID" value="MEZ0165375.1"/>
    <property type="molecule type" value="Genomic_DNA"/>
</dbReference>
<dbReference type="InterPro" id="IPR009100">
    <property type="entry name" value="AcylCoA_DH/oxidase_NM_dom_sf"/>
</dbReference>
<gene>
    <name evidence="1" type="ORF">AB2L27_11455</name>
</gene>
<comment type="caution">
    <text evidence="1">The sequence shown here is derived from an EMBL/GenBank/DDBJ whole genome shotgun (WGS) entry which is preliminary data.</text>
</comment>
<proteinExistence type="predicted"/>
<protein>
    <submittedName>
        <fullName evidence="1">Acyl-CoA dehydrogenase</fullName>
    </submittedName>
</protein>
<evidence type="ECO:0000313" key="1">
    <source>
        <dbReference type="EMBL" id="MEZ0165375.1"/>
    </source>
</evidence>
<dbReference type="Gene3D" id="2.40.110.10">
    <property type="entry name" value="Butyryl-CoA Dehydrogenase, subunit A, domain 2"/>
    <property type="match status" value="1"/>
</dbReference>